<dbReference type="PANTHER" id="PTHR28583:SF4">
    <property type="entry name" value="N-ACYLETHANOLAMINE-HYDROLYZING ACID AMIDASE"/>
    <property type="match status" value="1"/>
</dbReference>
<name>A0ABP0J966_9DINO</name>
<comment type="caution">
    <text evidence="2">The sequence shown here is derived from an EMBL/GenBank/DDBJ whole genome shotgun (WGS) entry which is preliminary data.</text>
</comment>
<feature type="compositionally biased region" description="Basic residues" evidence="1">
    <location>
        <begin position="292"/>
        <end position="309"/>
    </location>
</feature>
<dbReference type="Proteomes" id="UP001642484">
    <property type="component" value="Unassembled WGS sequence"/>
</dbReference>
<evidence type="ECO:0000256" key="1">
    <source>
        <dbReference type="SAM" id="MobiDB-lite"/>
    </source>
</evidence>
<feature type="region of interest" description="Disordered" evidence="1">
    <location>
        <begin position="236"/>
        <end position="311"/>
    </location>
</feature>
<reference evidence="2 3" key="1">
    <citation type="submission" date="2024-02" db="EMBL/GenBank/DDBJ databases">
        <authorList>
            <person name="Chen Y."/>
            <person name="Shah S."/>
            <person name="Dougan E. K."/>
            <person name="Thang M."/>
            <person name="Chan C."/>
        </authorList>
    </citation>
    <scope>NUCLEOTIDE SEQUENCE [LARGE SCALE GENOMIC DNA]</scope>
</reference>
<gene>
    <name evidence="2" type="ORF">CCMP2556_LOCUS10267</name>
</gene>
<accession>A0ABP0J966</accession>
<evidence type="ECO:0000313" key="3">
    <source>
        <dbReference type="Proteomes" id="UP001642484"/>
    </source>
</evidence>
<protein>
    <submittedName>
        <fullName evidence="2">Uncharacterized protein</fullName>
    </submittedName>
</protein>
<dbReference type="Gene3D" id="1.10.10.2120">
    <property type="match status" value="1"/>
</dbReference>
<dbReference type="Gene3D" id="3.60.60.10">
    <property type="entry name" value="Penicillin V Acylase, Chain A"/>
    <property type="match status" value="1"/>
</dbReference>
<organism evidence="2 3">
    <name type="scientific">Durusdinium trenchii</name>
    <dbReference type="NCBI Taxonomy" id="1381693"/>
    <lineage>
        <taxon>Eukaryota</taxon>
        <taxon>Sar</taxon>
        <taxon>Alveolata</taxon>
        <taxon>Dinophyceae</taxon>
        <taxon>Suessiales</taxon>
        <taxon>Symbiodiniaceae</taxon>
        <taxon>Durusdinium</taxon>
    </lineage>
</organism>
<dbReference type="EMBL" id="CAXAMN010004780">
    <property type="protein sequence ID" value="CAK9010933.1"/>
    <property type="molecule type" value="Genomic_DNA"/>
</dbReference>
<sequence>MTRPAFIDIEAFAPPWCAPQQQALRQATERSRSVGHAPRRLTVNLDLAPQERRGELGTYSDRFESPRDVWGFGEASWILWAEEKEESAYYHDYAEEMQSLASALNLSLGEVVAGREAEMRNTTGPCPSGPGLCSALVAESADAVWQGRNLDWDLDKSLLPFVVEVDYISQNQTRFRGVQVLGMIGVLHGMAPERFSVQINARDRGGSAVANLLEELLLGGKTPTHVIRKALETPNDYSAARRAKRRASLGGPRTKTHGTKQREKTPHPNSPRRLATINRSSNGQITPQKYPKMARRTTPKTKRNSKSNRCRQPGWFRFQTNYDSWKAVPRYDDRRGPGVRFSEGLQGSHGVNETSVMSVMTRWPVKNHHTDITSVMCAKKNQMKTLVWDPIHDVPVGLVI</sequence>
<proteinExistence type="predicted"/>
<keyword evidence="3" id="KW-1185">Reference proteome</keyword>
<feature type="compositionally biased region" description="Polar residues" evidence="1">
    <location>
        <begin position="277"/>
        <end position="287"/>
    </location>
</feature>
<dbReference type="PANTHER" id="PTHR28583">
    <property type="entry name" value="ACID AMIDASE"/>
    <property type="match status" value="1"/>
</dbReference>
<evidence type="ECO:0000313" key="2">
    <source>
        <dbReference type="EMBL" id="CAK9010933.1"/>
    </source>
</evidence>